<evidence type="ECO:0000256" key="2">
    <source>
        <dbReference type="SAM" id="Phobius"/>
    </source>
</evidence>
<evidence type="ECO:0000259" key="3">
    <source>
        <dbReference type="Pfam" id="PF24837"/>
    </source>
</evidence>
<protein>
    <recommendedName>
        <fullName evidence="3">AMIN-like domain-containing protein</fullName>
    </recommendedName>
</protein>
<sequence>MSELRDRELRDLLERVSAIDGDVDVDEHWMQGRRRRTRRGAGLALVTGAVAVTAAAGLAQTGLLGGSDPAPTGPAAVPDSLETFVLSGQETAGTALPGPSAALRAATPDDLAGTSWTLQDGMWNASTSAPDLTGTTGTTVLAFGGTGPGPGGWGIEVDGCGSVGVDELSLDGRGRFPASVPSTTDIGCPDDVQAAEDFWIDALAGGGQLTVVEDGRWLLLSVDAPAPPEPGPPAEPGPRPPATPRPDESGAPTGGGATVPGDDDGAAPPGEPARTPTERGGPEPTTDDEQPPGPDPAPPPTTDAAPPPTPGAGPVAPTVPADPTAPTVAEGFTGPSAASVDPPWPGGGGELFAPSVRAGVHEGFDRVVVDLTGTGDPGWRAAYTDDPRLDGSGFASDVAGDSVLELSLSGMAYPDPGSEVYSEGTFGLDTHTLTAVVEVHRTTPFEGMLQVFVGMQGDPRPYRVFLLQDPMRLVVDVQTSS</sequence>
<evidence type="ECO:0000256" key="1">
    <source>
        <dbReference type="SAM" id="MobiDB-lite"/>
    </source>
</evidence>
<keyword evidence="2" id="KW-1133">Transmembrane helix</keyword>
<feature type="compositionally biased region" description="Low complexity" evidence="1">
    <location>
        <begin position="266"/>
        <end position="275"/>
    </location>
</feature>
<organism evidence="4 5">
    <name type="scientific">Ornithinimicrobium pekingense</name>
    <dbReference type="NCBI Taxonomy" id="384677"/>
    <lineage>
        <taxon>Bacteria</taxon>
        <taxon>Bacillati</taxon>
        <taxon>Actinomycetota</taxon>
        <taxon>Actinomycetes</taxon>
        <taxon>Micrococcales</taxon>
        <taxon>Ornithinimicrobiaceae</taxon>
        <taxon>Ornithinimicrobium</taxon>
    </lineage>
</organism>
<comment type="caution">
    <text evidence="4">The sequence shown here is derived from an EMBL/GenBank/DDBJ whole genome shotgun (WGS) entry which is preliminary data.</text>
</comment>
<reference evidence="5" key="1">
    <citation type="journal article" date="2019" name="Int. J. Syst. Evol. Microbiol.">
        <title>The Global Catalogue of Microorganisms (GCM) 10K type strain sequencing project: providing services to taxonomists for standard genome sequencing and annotation.</title>
        <authorList>
            <consortium name="The Broad Institute Genomics Platform"/>
            <consortium name="The Broad Institute Genome Sequencing Center for Infectious Disease"/>
            <person name="Wu L."/>
            <person name="Ma J."/>
        </authorList>
    </citation>
    <scope>NUCLEOTIDE SEQUENCE [LARGE SCALE GENOMIC DNA]</scope>
    <source>
        <strain evidence="5">CGMCC 1.5362</strain>
    </source>
</reference>
<name>A0ABQ2F600_9MICO</name>
<accession>A0ABQ2F600</accession>
<feature type="domain" description="AMIN-like" evidence="3">
    <location>
        <begin position="355"/>
        <end position="478"/>
    </location>
</feature>
<feature type="compositionally biased region" description="Pro residues" evidence="1">
    <location>
        <begin position="291"/>
        <end position="311"/>
    </location>
</feature>
<keyword evidence="2" id="KW-0812">Transmembrane</keyword>
<dbReference type="Pfam" id="PF24837">
    <property type="entry name" value="AMIN-like"/>
    <property type="match status" value="1"/>
</dbReference>
<dbReference type="EMBL" id="BMLB01000002">
    <property type="protein sequence ID" value="GGK61416.1"/>
    <property type="molecule type" value="Genomic_DNA"/>
</dbReference>
<dbReference type="RefSeq" id="WP_022920757.1">
    <property type="nucleotide sequence ID" value="NZ_BMLB01000002.1"/>
</dbReference>
<keyword evidence="2" id="KW-0472">Membrane</keyword>
<gene>
    <name evidence="4" type="ORF">GCM10011509_07300</name>
</gene>
<feature type="transmembrane region" description="Helical" evidence="2">
    <location>
        <begin position="40"/>
        <end position="59"/>
    </location>
</feature>
<proteinExistence type="predicted"/>
<evidence type="ECO:0000313" key="5">
    <source>
        <dbReference type="Proteomes" id="UP000662111"/>
    </source>
</evidence>
<evidence type="ECO:0000313" key="4">
    <source>
        <dbReference type="EMBL" id="GGK61416.1"/>
    </source>
</evidence>
<feature type="compositionally biased region" description="Pro residues" evidence="1">
    <location>
        <begin position="225"/>
        <end position="244"/>
    </location>
</feature>
<dbReference type="InterPro" id="IPR056303">
    <property type="entry name" value="AMIN-like"/>
</dbReference>
<feature type="compositionally biased region" description="Low complexity" evidence="1">
    <location>
        <begin position="312"/>
        <end position="329"/>
    </location>
</feature>
<keyword evidence="5" id="KW-1185">Reference proteome</keyword>
<feature type="region of interest" description="Disordered" evidence="1">
    <location>
        <begin position="222"/>
        <end position="351"/>
    </location>
</feature>
<dbReference type="Proteomes" id="UP000662111">
    <property type="component" value="Unassembled WGS sequence"/>
</dbReference>